<dbReference type="AlphaFoldDB" id="A0A6P1V5P9"/>
<protein>
    <submittedName>
        <fullName evidence="1">Uncharacterized protein</fullName>
    </submittedName>
</protein>
<dbReference type="Proteomes" id="UP000464389">
    <property type="component" value="Plasmid unnamed2"/>
</dbReference>
<name>A0A6P1V5P9_9ENTR</name>
<reference evidence="1 2" key="1">
    <citation type="submission" date="2020-01" db="EMBL/GenBank/DDBJ databases">
        <title>Bactrocera dorsalis gut bacteria genome.</title>
        <authorList>
            <person name="Zhang H."/>
            <person name="Cai Z."/>
        </authorList>
    </citation>
    <scope>NUCLEOTIDE SEQUENCE [LARGE SCALE GENOMIC DNA]</scope>
    <source>
        <strain evidence="1 2">BD177</strain>
        <plasmid evidence="1 2">unnamed2</plasmid>
    </source>
</reference>
<geneLocation type="plasmid" evidence="1">
    <name>unnamed2</name>
</geneLocation>
<evidence type="ECO:0000313" key="1">
    <source>
        <dbReference type="EMBL" id="QHS50033.1"/>
    </source>
</evidence>
<keyword evidence="1" id="KW-0614">Plasmid</keyword>
<gene>
    <name evidence="1" type="ORF">GW952_30925</name>
</gene>
<dbReference type="EMBL" id="CP048110">
    <property type="protein sequence ID" value="QHS50033.1"/>
    <property type="molecule type" value="Genomic_DNA"/>
</dbReference>
<accession>A0A6P1V5P9</accession>
<proteinExistence type="predicted"/>
<sequence length="74" mass="8968">MKHSDFKRLVMQEIANGAVRFKIVCIDKEISLCWTNAQGFLCNSILYTVSRSRMSQYERRRLQMYRFWLKNEMP</sequence>
<organism evidence="1 2">
    <name type="scientific">Klebsiella michiganensis</name>
    <dbReference type="NCBI Taxonomy" id="1134687"/>
    <lineage>
        <taxon>Bacteria</taxon>
        <taxon>Pseudomonadati</taxon>
        <taxon>Pseudomonadota</taxon>
        <taxon>Gammaproteobacteria</taxon>
        <taxon>Enterobacterales</taxon>
        <taxon>Enterobacteriaceae</taxon>
        <taxon>Klebsiella/Raoultella group</taxon>
        <taxon>Klebsiella</taxon>
    </lineage>
</organism>
<evidence type="ECO:0000313" key="2">
    <source>
        <dbReference type="Proteomes" id="UP000464389"/>
    </source>
</evidence>
<dbReference type="RefSeq" id="WP_162122809.1">
    <property type="nucleotide sequence ID" value="NZ_CP048110.1"/>
</dbReference>